<dbReference type="EMBL" id="JAXCEI010000009">
    <property type="protein sequence ID" value="MFA1541619.1"/>
    <property type="molecule type" value="Genomic_DNA"/>
</dbReference>
<gene>
    <name evidence="1" type="ORF">SM611_22040</name>
</gene>
<accession>A0ABV4QEM1</accession>
<evidence type="ECO:0000313" key="2">
    <source>
        <dbReference type="Proteomes" id="UP001569963"/>
    </source>
</evidence>
<reference evidence="1 2" key="1">
    <citation type="submission" date="2023-11" db="EMBL/GenBank/DDBJ databases">
        <title>Actinomadura monticuli sp. nov., isolated from volcanic ash.</title>
        <authorList>
            <person name="Lee S.D."/>
            <person name="Yang H."/>
            <person name="Kim I.S."/>
        </authorList>
    </citation>
    <scope>NUCLEOTIDE SEQUENCE [LARGE SCALE GENOMIC DNA]</scope>
    <source>
        <strain evidence="1 2">DLS-62</strain>
    </source>
</reference>
<organism evidence="1 2">
    <name type="scientific">Actinomadura monticuli</name>
    <dbReference type="NCBI Taxonomy" id="3097367"/>
    <lineage>
        <taxon>Bacteria</taxon>
        <taxon>Bacillati</taxon>
        <taxon>Actinomycetota</taxon>
        <taxon>Actinomycetes</taxon>
        <taxon>Streptosporangiales</taxon>
        <taxon>Thermomonosporaceae</taxon>
        <taxon>Actinomadura</taxon>
    </lineage>
</organism>
<sequence>MHGRPAPPTETTISSASDLSALDPSAATLRRAVIDPYQAVVLATALGLDVRE</sequence>
<keyword evidence="2" id="KW-1185">Reference proteome</keyword>
<dbReference type="Proteomes" id="UP001569963">
    <property type="component" value="Unassembled WGS sequence"/>
</dbReference>
<name>A0ABV4QEM1_9ACTN</name>
<protein>
    <submittedName>
        <fullName evidence="1">Uncharacterized protein</fullName>
    </submittedName>
</protein>
<proteinExistence type="predicted"/>
<evidence type="ECO:0000313" key="1">
    <source>
        <dbReference type="EMBL" id="MFA1541619.1"/>
    </source>
</evidence>
<dbReference type="RefSeq" id="WP_371951774.1">
    <property type="nucleotide sequence ID" value="NZ_JAXCEI010000009.1"/>
</dbReference>
<comment type="caution">
    <text evidence="1">The sequence shown here is derived from an EMBL/GenBank/DDBJ whole genome shotgun (WGS) entry which is preliminary data.</text>
</comment>